<keyword evidence="1" id="KW-0472">Membrane</keyword>
<gene>
    <name evidence="2" type="ORF">LCGC14_1051590</name>
</gene>
<name>A0A0F9QUP3_9ZZZZ</name>
<keyword evidence="1" id="KW-1133">Transmembrane helix</keyword>
<evidence type="ECO:0000313" key="2">
    <source>
        <dbReference type="EMBL" id="KKN08933.1"/>
    </source>
</evidence>
<accession>A0A0F9QUP3</accession>
<sequence>MSLNNYLRENETILHQWNIGPKGEIGAKTGKKVKENILGITNKRVFHFKKLKGYDRIYRDVPLSKISYIENAWHARNLILLVISAIFLIIGLGILVTPGFVGPIIGTPLMLIGLVFLLKGLKQYGYLMINGEDWKFNFNRKEDIKSIEKFIQEIYFIKSE</sequence>
<dbReference type="EMBL" id="LAZR01004401">
    <property type="protein sequence ID" value="KKN08933.1"/>
    <property type="molecule type" value="Genomic_DNA"/>
</dbReference>
<comment type="caution">
    <text evidence="2">The sequence shown here is derived from an EMBL/GenBank/DDBJ whole genome shotgun (WGS) entry which is preliminary data.</text>
</comment>
<reference evidence="2" key="1">
    <citation type="journal article" date="2015" name="Nature">
        <title>Complex archaea that bridge the gap between prokaryotes and eukaryotes.</title>
        <authorList>
            <person name="Spang A."/>
            <person name="Saw J.H."/>
            <person name="Jorgensen S.L."/>
            <person name="Zaremba-Niedzwiedzka K."/>
            <person name="Martijn J."/>
            <person name="Lind A.E."/>
            <person name="van Eijk R."/>
            <person name="Schleper C."/>
            <person name="Guy L."/>
            <person name="Ettema T.J."/>
        </authorList>
    </citation>
    <scope>NUCLEOTIDE SEQUENCE</scope>
</reference>
<feature type="transmembrane region" description="Helical" evidence="1">
    <location>
        <begin position="100"/>
        <end position="118"/>
    </location>
</feature>
<keyword evidence="1" id="KW-0812">Transmembrane</keyword>
<feature type="transmembrane region" description="Helical" evidence="1">
    <location>
        <begin position="75"/>
        <end position="94"/>
    </location>
</feature>
<evidence type="ECO:0000256" key="1">
    <source>
        <dbReference type="SAM" id="Phobius"/>
    </source>
</evidence>
<organism evidence="2">
    <name type="scientific">marine sediment metagenome</name>
    <dbReference type="NCBI Taxonomy" id="412755"/>
    <lineage>
        <taxon>unclassified sequences</taxon>
        <taxon>metagenomes</taxon>
        <taxon>ecological metagenomes</taxon>
    </lineage>
</organism>
<proteinExistence type="predicted"/>
<protein>
    <submittedName>
        <fullName evidence="2">Uncharacterized protein</fullName>
    </submittedName>
</protein>
<dbReference type="AlphaFoldDB" id="A0A0F9QUP3"/>